<keyword evidence="2" id="KW-0472">Membrane</keyword>
<evidence type="ECO:0000256" key="1">
    <source>
        <dbReference type="SAM" id="MobiDB-lite"/>
    </source>
</evidence>
<organism evidence="3 4">
    <name type="scientific">Bursaphelenchus okinawaensis</name>
    <dbReference type="NCBI Taxonomy" id="465554"/>
    <lineage>
        <taxon>Eukaryota</taxon>
        <taxon>Metazoa</taxon>
        <taxon>Ecdysozoa</taxon>
        <taxon>Nematoda</taxon>
        <taxon>Chromadorea</taxon>
        <taxon>Rhabditida</taxon>
        <taxon>Tylenchina</taxon>
        <taxon>Tylenchomorpha</taxon>
        <taxon>Aphelenchoidea</taxon>
        <taxon>Aphelenchoididae</taxon>
        <taxon>Bursaphelenchus</taxon>
    </lineage>
</organism>
<feature type="compositionally biased region" description="Low complexity" evidence="1">
    <location>
        <begin position="304"/>
        <end position="315"/>
    </location>
</feature>
<gene>
    <name evidence="3" type="ORF">BOKJ2_LOCUS428</name>
</gene>
<reference evidence="3" key="1">
    <citation type="submission" date="2020-09" db="EMBL/GenBank/DDBJ databases">
        <authorList>
            <person name="Kikuchi T."/>
        </authorList>
    </citation>
    <scope>NUCLEOTIDE SEQUENCE</scope>
    <source>
        <strain evidence="3">SH1</strain>
    </source>
</reference>
<evidence type="ECO:0000256" key="2">
    <source>
        <dbReference type="SAM" id="Phobius"/>
    </source>
</evidence>
<protein>
    <submittedName>
        <fullName evidence="3">Uncharacterized protein</fullName>
    </submittedName>
</protein>
<evidence type="ECO:0000313" key="4">
    <source>
        <dbReference type="Proteomes" id="UP000614601"/>
    </source>
</evidence>
<keyword evidence="4" id="KW-1185">Reference proteome</keyword>
<feature type="transmembrane region" description="Helical" evidence="2">
    <location>
        <begin position="272"/>
        <end position="297"/>
    </location>
</feature>
<dbReference type="Proteomes" id="UP000614601">
    <property type="component" value="Unassembled WGS sequence"/>
</dbReference>
<accession>A0A811JR47</accession>
<feature type="compositionally biased region" description="Basic residues" evidence="1">
    <location>
        <begin position="349"/>
        <end position="362"/>
    </location>
</feature>
<sequence>MDFLKVYTAISTLSLLAVDDRTELCVDFYAFKVENKNAVASKYVQCPGNSTVEADFAKYKLDSTIKYTKHMIVPQSTNVDTVLHVGEYEGRPPQVGFWLAPNGRDPKFLTAKAKRDDLVQVSSSSGYVFGQGCTYLGSFYFPIKNPNSLKLTNFDSPKICGMTFGHTSEGLIWEAQGQCLKLVVEGKLPSMKAEPCPTVDKVMFTMTALKNRDSSTQGDLTDAQLDTTLALLYLKEKPLTTTTELEEETTTEVNATTQVVDIVTESDSSLPLWQIGLIIGIVLAVLLLVLAGVYCYCRKKGQNTPPGSGTPSDTPVAETPNAEDKASKKERKTNSKSSSSKLSNSKSSNPKKSKSMKSKPKKVFLIYLNESNANKSGQS</sequence>
<comment type="caution">
    <text evidence="3">The sequence shown here is derived from an EMBL/GenBank/DDBJ whole genome shotgun (WGS) entry which is preliminary data.</text>
</comment>
<name>A0A811JR47_9BILA</name>
<feature type="region of interest" description="Disordered" evidence="1">
    <location>
        <begin position="302"/>
        <end position="362"/>
    </location>
</feature>
<feature type="compositionally biased region" description="Low complexity" evidence="1">
    <location>
        <begin position="335"/>
        <end position="348"/>
    </location>
</feature>
<keyword evidence="2" id="KW-0812">Transmembrane</keyword>
<keyword evidence="2" id="KW-1133">Transmembrane helix</keyword>
<evidence type="ECO:0000313" key="3">
    <source>
        <dbReference type="EMBL" id="CAD5205744.1"/>
    </source>
</evidence>
<dbReference type="EMBL" id="CAJFCW020000001">
    <property type="protein sequence ID" value="CAG9079000.1"/>
    <property type="molecule type" value="Genomic_DNA"/>
</dbReference>
<dbReference type="AlphaFoldDB" id="A0A811JR47"/>
<proteinExistence type="predicted"/>
<dbReference type="Proteomes" id="UP000783686">
    <property type="component" value="Unassembled WGS sequence"/>
</dbReference>
<dbReference type="EMBL" id="CAJFDH010000001">
    <property type="protein sequence ID" value="CAD5205744.1"/>
    <property type="molecule type" value="Genomic_DNA"/>
</dbReference>